<evidence type="ECO:0000313" key="3">
    <source>
        <dbReference type="Proteomes" id="UP000481327"/>
    </source>
</evidence>
<reference evidence="2 3" key="1">
    <citation type="submission" date="2019-09" db="EMBL/GenBank/DDBJ databases">
        <title>Polymorphobacter sp. isolated from a lake in China.</title>
        <authorList>
            <person name="Liu Z."/>
        </authorList>
    </citation>
    <scope>NUCLEOTIDE SEQUENCE [LARGE SCALE GENOMIC DNA]</scope>
    <source>
        <strain evidence="2 3">D40P</strain>
    </source>
</reference>
<dbReference type="Pfam" id="PF22085">
    <property type="entry name" value="NorB_cytochrome_c-like"/>
    <property type="match status" value="1"/>
</dbReference>
<feature type="domain" description="Nitric oxide reductase subunit B cytochrome c-like" evidence="1">
    <location>
        <begin position="53"/>
        <end position="100"/>
    </location>
</feature>
<sequence length="101" mass="11288">MLLCFKPAVRESKRQRDQFEGTLDLDRRHLHHFVFDPGLSWPGNLRAGTARAHQVSTTQAALVYSRNDIQTGREVWQTLGGMQLGSIWGHGGYVAPDWGAG</sequence>
<dbReference type="InterPro" id="IPR054309">
    <property type="entry name" value="NorB_cytochrome_c-like"/>
</dbReference>
<gene>
    <name evidence="2" type="ORF">F3168_02020</name>
</gene>
<dbReference type="EMBL" id="WIOL01000001">
    <property type="protein sequence ID" value="MQT16038.1"/>
    <property type="molecule type" value="Genomic_DNA"/>
</dbReference>
<evidence type="ECO:0000259" key="1">
    <source>
        <dbReference type="Pfam" id="PF22085"/>
    </source>
</evidence>
<accession>A0A7C9GSU6</accession>
<name>A0A7C9GSU6_9SPHN</name>
<dbReference type="Proteomes" id="UP000481327">
    <property type="component" value="Unassembled WGS sequence"/>
</dbReference>
<comment type="caution">
    <text evidence="2">The sequence shown here is derived from an EMBL/GenBank/DDBJ whole genome shotgun (WGS) entry which is preliminary data.</text>
</comment>
<organism evidence="2 3">
    <name type="scientific">Sandarakinorhabdus fusca</name>
    <dbReference type="NCBI Taxonomy" id="1439888"/>
    <lineage>
        <taxon>Bacteria</taxon>
        <taxon>Pseudomonadati</taxon>
        <taxon>Pseudomonadota</taxon>
        <taxon>Alphaproteobacteria</taxon>
        <taxon>Sphingomonadales</taxon>
        <taxon>Sphingosinicellaceae</taxon>
        <taxon>Sandarakinorhabdus</taxon>
    </lineage>
</organism>
<dbReference type="AlphaFoldDB" id="A0A7C9GSU6"/>
<dbReference type="RefSeq" id="WP_152576487.1">
    <property type="nucleotide sequence ID" value="NZ_JAATJI010000001.1"/>
</dbReference>
<evidence type="ECO:0000313" key="2">
    <source>
        <dbReference type="EMBL" id="MQT16038.1"/>
    </source>
</evidence>
<keyword evidence="3" id="KW-1185">Reference proteome</keyword>
<protein>
    <recommendedName>
        <fullName evidence="1">Nitric oxide reductase subunit B cytochrome c-like domain-containing protein</fullName>
    </recommendedName>
</protein>
<proteinExistence type="predicted"/>
<dbReference type="OrthoDB" id="9767153at2"/>